<dbReference type="PROSITE" id="PS50011">
    <property type="entry name" value="PROTEIN_KINASE_DOM"/>
    <property type="match status" value="1"/>
</dbReference>
<dbReference type="GO" id="GO:0005524">
    <property type="term" value="F:ATP binding"/>
    <property type="evidence" value="ECO:0007669"/>
    <property type="project" value="InterPro"/>
</dbReference>
<gene>
    <name evidence="4" type="ORF">ABB37_05903</name>
</gene>
<sequence length="1323" mass="142544">MEQSHEVARDGAASHRRNVHFSTATATAAAPRSCWPRCITSPPHQDPGAPRRLQRFRRFLCNLATIVAFFYFLFLSSVAVITTTTSRTLAGQALLATWQSAHDVHITSIESLVDNVGNTMIHRAMAAAAFYVDSPNLIESNKTLTMLCAQMVMGDTSYRLRALSLASVEKRQYASCMHADPADPSLSTISAMMSNKDRISNIYYINPDTFTSFDPPIIKGFHDSRLTPEDVVRKFKAAVSTYEKLDAYLNGTLITLHRRDLWAAPPTQPNRLYFTLPVVMLGDIVPCCGVVHASDVAQTLIEGGTFFTSIHLNDPSSSTRVMALISQSLGYDDPQVLSVNWGQPVVHNPTFSILADTHTTYLTVSAITDPLMREAVTHIDLAALQHKDGRQSASFRYRGAPAIVTAWVYTSDLGLSLPIVVVSPQYAVAGPYMMVKDLCTGMVALAVLLLTALCYGAMDRYLSRPLRRVTAAMLASVRRRVRQPVRADACDVVQLKETRDLTAAYNAAMAQLRVVDEFVPDALRSSPSGNGVGRRGTLKAAATAAPPQLRQHYLSIVTVRVRSGGGGGVDTATLLREHYGDAGRGRFAAFVNAVAEATTHMANSGPFASAGALAAFVAAVRELCRVHHGTVHHVAPDRCVVHFADAVEAACSGAGGDADVDIECGATTDACHAVDFALALQQWVERRPVQEGAKMPDVRVLVDTGIFTSGQYRAAAQEQMVSVAFGRDVERAVGHVPGAIGVRVAVTEETAVRVRGCLAGGAPGSRECGRRQIPVEVLHTGRAGLDADVVILFEVLPGVVEGDEAWQLYTRCCFDGFSHMVHGDYAAALQAYKRVADISDLEPGLMPASLRREAARSDVTGGAVSVQVERLIGECERRLQVGCAEGFHRERHVPLGVDALLAGQPTVAAASSTAAVTAGAASTRIKDGASGRKSSSRSRSGGRSCRPASTARGVKSPRPAGSGTPTWRYVVCLDTATGPVRRALGGRPEWICDNYGLYWYLPTHAEPAKAADVWMRPYTVLGSTGTLSTATTLLLREGADAFSRVIEGAPDGPMSDELRSAVPVWTVSDATKAKIQRLFDTHVSDEHPNLLHIVAYSLSVEGCATMMWEYCPAGTLRDVIKRYLSLKPVSIVSFGLSVLAALSHLHAKGLVHGFLSLDAISVGSDGVCRLMNRYTDYELDNEVFFFSRTCCLSPAMAAGERPTPACDMFCYGLSCLEALSRLPPWTWAPAAAEQEAEGQSQRTDEELSALMAAGGQAFAEAVVARRVVPHTALLDGVLASNEHGELCRNTLRSCLAYDPSQRPTAGETWEVIRKLLDHGRPRN</sequence>
<dbReference type="GeneID" id="26906193"/>
<protein>
    <submittedName>
        <fullName evidence="4">Protein kinase-like protein</fullName>
    </submittedName>
</protein>
<dbReference type="RefSeq" id="XP_015657249.1">
    <property type="nucleotide sequence ID" value="XM_015804115.1"/>
</dbReference>
<dbReference type="OrthoDB" id="258103at2759"/>
<dbReference type="VEuPathDB" id="TriTrypDB:LpyrH10_12_0810"/>
<dbReference type="Proteomes" id="UP000037923">
    <property type="component" value="Unassembled WGS sequence"/>
</dbReference>
<dbReference type="SUPFAM" id="SSF56112">
    <property type="entry name" value="Protein kinase-like (PK-like)"/>
    <property type="match status" value="1"/>
</dbReference>
<dbReference type="Gene3D" id="3.30.70.1230">
    <property type="entry name" value="Nucleotide cyclase"/>
    <property type="match status" value="1"/>
</dbReference>
<dbReference type="InterPro" id="IPR029787">
    <property type="entry name" value="Nucleotide_cyclase"/>
</dbReference>
<keyword evidence="4" id="KW-0808">Transferase</keyword>
<dbReference type="EMBL" id="LGTL01000012">
    <property type="protein sequence ID" value="KPA78810.1"/>
    <property type="molecule type" value="Genomic_DNA"/>
</dbReference>
<feature type="compositionally biased region" description="Low complexity" evidence="2">
    <location>
        <begin position="931"/>
        <end position="944"/>
    </location>
</feature>
<evidence type="ECO:0000256" key="2">
    <source>
        <dbReference type="SAM" id="MobiDB-lite"/>
    </source>
</evidence>
<dbReference type="Gene3D" id="1.10.510.10">
    <property type="entry name" value="Transferase(Phosphotransferase) domain 1"/>
    <property type="match status" value="1"/>
</dbReference>
<dbReference type="PANTHER" id="PTHR24361:SF613">
    <property type="entry name" value="NUCLEAR RECEPTOR-BINDING PROTEIN-RELATED"/>
    <property type="match status" value="1"/>
</dbReference>
<keyword evidence="5" id="KW-1185">Reference proteome</keyword>
<keyword evidence="4" id="KW-0418">Kinase</keyword>
<evidence type="ECO:0000256" key="1">
    <source>
        <dbReference type="ARBA" id="ARBA00004167"/>
    </source>
</evidence>
<dbReference type="SUPFAM" id="SSF55073">
    <property type="entry name" value="Nucleotide cyclase"/>
    <property type="match status" value="1"/>
</dbReference>
<dbReference type="PANTHER" id="PTHR24361">
    <property type="entry name" value="MITOGEN-ACTIVATED KINASE KINASE KINASE"/>
    <property type="match status" value="1"/>
</dbReference>
<dbReference type="GO" id="GO:0004674">
    <property type="term" value="F:protein serine/threonine kinase activity"/>
    <property type="evidence" value="ECO:0007669"/>
    <property type="project" value="TreeGrafter"/>
</dbReference>
<reference evidence="4 5" key="1">
    <citation type="submission" date="2015-07" db="EMBL/GenBank/DDBJ databases">
        <title>High-quality genome of monoxenous trypanosomatid Leptomonas pyrrhocoris.</title>
        <authorList>
            <person name="Flegontov P."/>
            <person name="Butenko A."/>
            <person name="Firsov S."/>
            <person name="Vlcek C."/>
            <person name="Logacheva M.D."/>
            <person name="Field M."/>
            <person name="Filatov D."/>
            <person name="Flegontova O."/>
            <person name="Gerasimov E."/>
            <person name="Jackson A.P."/>
            <person name="Kelly S."/>
            <person name="Opperdoes F."/>
            <person name="O'Reilly A."/>
            <person name="Votypka J."/>
            <person name="Yurchenko V."/>
            <person name="Lukes J."/>
        </authorList>
    </citation>
    <scope>NUCLEOTIDE SEQUENCE [LARGE SCALE GENOMIC DNA]</scope>
    <source>
        <strain evidence="4">H10</strain>
    </source>
</reference>
<dbReference type="InterPro" id="IPR053235">
    <property type="entry name" value="Ser_Thr_kinase"/>
</dbReference>
<evidence type="ECO:0000313" key="5">
    <source>
        <dbReference type="Proteomes" id="UP000037923"/>
    </source>
</evidence>
<dbReference type="GO" id="GO:0016020">
    <property type="term" value="C:membrane"/>
    <property type="evidence" value="ECO:0007669"/>
    <property type="project" value="UniProtKB-SubCell"/>
</dbReference>
<dbReference type="GO" id="GO:0005737">
    <property type="term" value="C:cytoplasm"/>
    <property type="evidence" value="ECO:0007669"/>
    <property type="project" value="TreeGrafter"/>
</dbReference>
<feature type="region of interest" description="Disordered" evidence="2">
    <location>
        <begin position="920"/>
        <end position="962"/>
    </location>
</feature>
<evidence type="ECO:0000259" key="3">
    <source>
        <dbReference type="PROSITE" id="PS50011"/>
    </source>
</evidence>
<comment type="subcellular location">
    <subcellularLocation>
        <location evidence="1">Membrane</location>
        <topology evidence="1">Single-pass membrane protein</topology>
    </subcellularLocation>
</comment>
<evidence type="ECO:0000313" key="4">
    <source>
        <dbReference type="EMBL" id="KPA78810.1"/>
    </source>
</evidence>
<organism evidence="4 5">
    <name type="scientific">Leptomonas pyrrhocoris</name>
    <name type="common">Firebug parasite</name>
    <dbReference type="NCBI Taxonomy" id="157538"/>
    <lineage>
        <taxon>Eukaryota</taxon>
        <taxon>Discoba</taxon>
        <taxon>Euglenozoa</taxon>
        <taxon>Kinetoplastea</taxon>
        <taxon>Metakinetoplastina</taxon>
        <taxon>Trypanosomatida</taxon>
        <taxon>Trypanosomatidae</taxon>
        <taxon>Leishmaniinae</taxon>
        <taxon>Leptomonas</taxon>
    </lineage>
</organism>
<dbReference type="Pfam" id="PF00069">
    <property type="entry name" value="Pkinase"/>
    <property type="match status" value="1"/>
</dbReference>
<dbReference type="SMART" id="SM00220">
    <property type="entry name" value="S_TKc"/>
    <property type="match status" value="1"/>
</dbReference>
<feature type="domain" description="Protein kinase" evidence="3">
    <location>
        <begin position="1031"/>
        <end position="1316"/>
    </location>
</feature>
<comment type="caution">
    <text evidence="4">The sequence shown here is derived from an EMBL/GenBank/DDBJ whole genome shotgun (WGS) entry which is preliminary data.</text>
</comment>
<proteinExistence type="predicted"/>
<dbReference type="InterPro" id="IPR011009">
    <property type="entry name" value="Kinase-like_dom_sf"/>
</dbReference>
<accession>A0A0M9FYM9</accession>
<dbReference type="InterPro" id="IPR000719">
    <property type="entry name" value="Prot_kinase_dom"/>
</dbReference>
<name>A0A0M9FYM9_LEPPY</name>